<dbReference type="InterPro" id="IPR050570">
    <property type="entry name" value="Cell_wall_metabolism_enzyme"/>
</dbReference>
<dbReference type="RefSeq" id="WP_124933476.1">
    <property type="nucleotide sequence ID" value="NZ_JAGFOU010000012.1"/>
</dbReference>
<keyword evidence="6" id="KW-1185">Reference proteome</keyword>
<accession>A0A3P1V6C0</accession>
<feature type="compositionally biased region" description="Low complexity" evidence="2">
    <location>
        <begin position="235"/>
        <end position="247"/>
    </location>
</feature>
<dbReference type="InterPro" id="IPR016047">
    <property type="entry name" value="M23ase_b-sheet_dom"/>
</dbReference>
<dbReference type="Pfam" id="PF01551">
    <property type="entry name" value="Peptidase_M23"/>
    <property type="match status" value="1"/>
</dbReference>
<reference evidence="5 6" key="1">
    <citation type="submission" date="2018-11" db="EMBL/GenBank/DDBJ databases">
        <title>Genomes From Bacteria Associated with the Canine Oral Cavity: a Test Case for Automated Genome-Based Taxonomic Assignment.</title>
        <authorList>
            <person name="Coil D.A."/>
            <person name="Jospin G."/>
            <person name="Darling A.E."/>
            <person name="Wallis C."/>
            <person name="Davis I.J."/>
            <person name="Harris S."/>
            <person name="Eisen J.A."/>
            <person name="Holcombe L.J."/>
            <person name="O'Flynn C."/>
        </authorList>
    </citation>
    <scope>NUCLEOTIDE SEQUENCE [LARGE SCALE GENOMIC DNA]</scope>
    <source>
        <strain evidence="5 6">OH5050</strain>
    </source>
</reference>
<feature type="region of interest" description="Disordered" evidence="2">
    <location>
        <begin position="191"/>
        <end position="263"/>
    </location>
</feature>
<evidence type="ECO:0000256" key="2">
    <source>
        <dbReference type="SAM" id="MobiDB-lite"/>
    </source>
</evidence>
<keyword evidence="3" id="KW-0732">Signal</keyword>
<comment type="caution">
    <text evidence="5">The sequence shown here is derived from an EMBL/GenBank/DDBJ whole genome shotgun (WGS) entry which is preliminary data.</text>
</comment>
<evidence type="ECO:0000256" key="1">
    <source>
        <dbReference type="SAM" id="Coils"/>
    </source>
</evidence>
<name>A0A3P1V6C0_9ACTO</name>
<sequence>MVPPRPAARPRRRLAVVVLAALSLVLMPMGLAVADERSDAVEDQQDAQRRQQELVASLEGVSAELGQAYIDLQNAQSALTTAEADLSTAQTTLAEKEREQEIASERLDTATENLSTIQQEAAASESTATTNSESVAEIVVATYQGDNSVSSWTYVLASQDVAELNQRASAMEIGSGVQEAVLAQAEAERARNANREARQDAATQRVSTLKDEADAAEKAAQQAKDTAQTKRDEVAQAAATAQSATTTLEERKAGLEAQQAQAAADEEAAAATIARIDEANRGTSAPAPATASDLGGGSIGHPIAGPLSVASPFGYRIHPITGESRLHAGVDLVASTGTPQYAGVDGTVTTFSNSSCGNGVFVNGGIIDGQSVILAYCHLSQHSVPDGATVSRGDTIGLTGMTGGATGPHVHFEVIVNGSEIDPMSLPGF</sequence>
<organism evidence="5 6">
    <name type="scientific">Actinomyces bowdenii</name>
    <dbReference type="NCBI Taxonomy" id="131109"/>
    <lineage>
        <taxon>Bacteria</taxon>
        <taxon>Bacillati</taxon>
        <taxon>Actinomycetota</taxon>
        <taxon>Actinomycetes</taxon>
        <taxon>Actinomycetales</taxon>
        <taxon>Actinomycetaceae</taxon>
        <taxon>Actinomyces</taxon>
    </lineage>
</organism>
<evidence type="ECO:0000256" key="3">
    <source>
        <dbReference type="SAM" id="SignalP"/>
    </source>
</evidence>
<dbReference type="CDD" id="cd12797">
    <property type="entry name" value="M23_peptidase"/>
    <property type="match status" value="1"/>
</dbReference>
<dbReference type="SUPFAM" id="SSF51261">
    <property type="entry name" value="Duplicated hybrid motif"/>
    <property type="match status" value="1"/>
</dbReference>
<dbReference type="Gene3D" id="2.70.70.10">
    <property type="entry name" value="Glucose Permease (Domain IIA)"/>
    <property type="match status" value="1"/>
</dbReference>
<feature type="signal peptide" evidence="3">
    <location>
        <begin position="1"/>
        <end position="34"/>
    </location>
</feature>
<dbReference type="OrthoDB" id="1099523at2"/>
<protein>
    <submittedName>
        <fullName evidence="5">Peptidase M23</fullName>
    </submittedName>
</protein>
<dbReference type="AlphaFoldDB" id="A0A3P1V6C0"/>
<dbReference type="PANTHER" id="PTHR21666">
    <property type="entry name" value="PEPTIDASE-RELATED"/>
    <property type="match status" value="1"/>
</dbReference>
<evidence type="ECO:0000259" key="4">
    <source>
        <dbReference type="Pfam" id="PF01551"/>
    </source>
</evidence>
<dbReference type="EMBL" id="RQZC01000005">
    <property type="protein sequence ID" value="RRD29742.1"/>
    <property type="molecule type" value="Genomic_DNA"/>
</dbReference>
<gene>
    <name evidence="5" type="ORF">EII10_05410</name>
</gene>
<dbReference type="PANTHER" id="PTHR21666:SF270">
    <property type="entry name" value="MUREIN HYDROLASE ACTIVATOR ENVC"/>
    <property type="match status" value="1"/>
</dbReference>
<dbReference type="Proteomes" id="UP000271272">
    <property type="component" value="Unassembled WGS sequence"/>
</dbReference>
<dbReference type="Gene3D" id="6.10.250.3150">
    <property type="match status" value="1"/>
</dbReference>
<proteinExistence type="predicted"/>
<dbReference type="GO" id="GO:0004222">
    <property type="term" value="F:metalloendopeptidase activity"/>
    <property type="evidence" value="ECO:0007669"/>
    <property type="project" value="TreeGrafter"/>
</dbReference>
<feature type="chain" id="PRO_5018297237" evidence="3">
    <location>
        <begin position="35"/>
        <end position="429"/>
    </location>
</feature>
<feature type="coiled-coil region" evidence="1">
    <location>
        <begin position="72"/>
        <end position="127"/>
    </location>
</feature>
<keyword evidence="1" id="KW-0175">Coiled coil</keyword>
<evidence type="ECO:0000313" key="5">
    <source>
        <dbReference type="EMBL" id="RRD29742.1"/>
    </source>
</evidence>
<feature type="compositionally biased region" description="Basic and acidic residues" evidence="2">
    <location>
        <begin position="208"/>
        <end position="217"/>
    </location>
</feature>
<evidence type="ECO:0000313" key="6">
    <source>
        <dbReference type="Proteomes" id="UP000271272"/>
    </source>
</evidence>
<feature type="domain" description="M23ase beta-sheet core" evidence="4">
    <location>
        <begin position="326"/>
        <end position="423"/>
    </location>
</feature>
<dbReference type="InterPro" id="IPR011055">
    <property type="entry name" value="Dup_hybrid_motif"/>
</dbReference>